<dbReference type="EMBL" id="JAOYEY010000032">
    <property type="protein sequence ID" value="MCV9885549.1"/>
    <property type="molecule type" value="Genomic_DNA"/>
</dbReference>
<dbReference type="Proteomes" id="UP001526147">
    <property type="component" value="Unassembled WGS sequence"/>
</dbReference>
<sequence length="87" mass="10049">MGGIDKRNQLDQTPFSYRVNKDKTIFLEYYGSQVKILKGKEAEKFLRKVNEAENEKDVQLVMAKITGNFKRGNEREAKGKGKDHNTK</sequence>
<comment type="caution">
    <text evidence="1">The sequence shown here is derived from an EMBL/GenBank/DDBJ whole genome shotgun (WGS) entry which is preliminary data.</text>
</comment>
<organism evidence="1 2">
    <name type="scientific">Metabacillus halosaccharovorans</name>
    <dbReference type="NCBI Taxonomy" id="930124"/>
    <lineage>
        <taxon>Bacteria</taxon>
        <taxon>Bacillati</taxon>
        <taxon>Bacillota</taxon>
        <taxon>Bacilli</taxon>
        <taxon>Bacillales</taxon>
        <taxon>Bacillaceae</taxon>
        <taxon>Metabacillus</taxon>
    </lineage>
</organism>
<proteinExistence type="predicted"/>
<accession>A0ABT3DF22</accession>
<keyword evidence="2" id="KW-1185">Reference proteome</keyword>
<protein>
    <submittedName>
        <fullName evidence="1">Uncharacterized protein</fullName>
    </submittedName>
</protein>
<reference evidence="1 2" key="1">
    <citation type="submission" date="2022-10" db="EMBL/GenBank/DDBJ databases">
        <title>Draft genome assembly of moderately radiation resistant bacterium Metabacillus halosaccharovorans.</title>
        <authorList>
            <person name="Pal S."/>
            <person name="Gopinathan A."/>
        </authorList>
    </citation>
    <scope>NUCLEOTIDE SEQUENCE [LARGE SCALE GENOMIC DNA]</scope>
    <source>
        <strain evidence="1 2">VITHBRA001</strain>
    </source>
</reference>
<evidence type="ECO:0000313" key="1">
    <source>
        <dbReference type="EMBL" id="MCV9885549.1"/>
    </source>
</evidence>
<dbReference type="RefSeq" id="WP_078434049.1">
    <property type="nucleotide sequence ID" value="NZ_JAOYEY010000032.1"/>
</dbReference>
<evidence type="ECO:0000313" key="2">
    <source>
        <dbReference type="Proteomes" id="UP001526147"/>
    </source>
</evidence>
<gene>
    <name evidence="1" type="ORF">OIH86_07775</name>
</gene>
<name>A0ABT3DF22_9BACI</name>